<dbReference type="AlphaFoldDB" id="A0A9W8K873"/>
<accession>A0A9W8K873</accession>
<feature type="region of interest" description="Disordered" evidence="10">
    <location>
        <begin position="105"/>
        <end position="198"/>
    </location>
</feature>
<evidence type="ECO:0000256" key="2">
    <source>
        <dbReference type="ARBA" id="ARBA00010916"/>
    </source>
</evidence>
<sequence>MAELATVPTADDRSRYETLKKELMQALPKKRAIDKQLAHIEVQIYNVEATYLAETAVHSGGNIIQGFENYLKNQTAGRRKFEIHDSDRIFSNSSLTYQKSLDLMGEGDESTATNDEYVKQPTPGPLTTIAVPPATRTQELSVAQTKKIKDRDYQRRKRASASMSHRSTGESDEELVSAVSSSSRRPPKRARLAATDDD</sequence>
<feature type="compositionally biased region" description="Polar residues" evidence="10">
    <location>
        <begin position="135"/>
        <end position="144"/>
    </location>
</feature>
<evidence type="ECO:0000313" key="11">
    <source>
        <dbReference type="EMBL" id="KAJ3508911.1"/>
    </source>
</evidence>
<dbReference type="GO" id="GO:0035267">
    <property type="term" value="C:NuA4 histone acetyltransferase complex"/>
    <property type="evidence" value="ECO:0007669"/>
    <property type="project" value="UniProtKB-UniRule"/>
</dbReference>
<keyword evidence="4 9" id="KW-0156">Chromatin regulator</keyword>
<keyword evidence="12" id="KW-1185">Reference proteome</keyword>
<evidence type="ECO:0000313" key="12">
    <source>
        <dbReference type="Proteomes" id="UP001148786"/>
    </source>
</evidence>
<comment type="subunit">
    <text evidence="9">Component of the NuA4 histone acetyltransferase complex.</text>
</comment>
<evidence type="ECO:0000256" key="6">
    <source>
        <dbReference type="ARBA" id="ARBA00023054"/>
    </source>
</evidence>
<evidence type="ECO:0000256" key="3">
    <source>
        <dbReference type="ARBA" id="ARBA00018504"/>
    </source>
</evidence>
<protein>
    <recommendedName>
        <fullName evidence="3 9">Chromatin modification-related protein EAF6</fullName>
    </recommendedName>
</protein>
<dbReference type="GO" id="GO:0006325">
    <property type="term" value="P:chromatin organization"/>
    <property type="evidence" value="ECO:0007669"/>
    <property type="project" value="UniProtKB-KW"/>
</dbReference>
<dbReference type="GO" id="GO:0006281">
    <property type="term" value="P:DNA repair"/>
    <property type="evidence" value="ECO:0007669"/>
    <property type="project" value="UniProtKB-UniRule"/>
</dbReference>
<organism evidence="11 12">
    <name type="scientific">Agrocybe chaxingu</name>
    <dbReference type="NCBI Taxonomy" id="84603"/>
    <lineage>
        <taxon>Eukaryota</taxon>
        <taxon>Fungi</taxon>
        <taxon>Dikarya</taxon>
        <taxon>Basidiomycota</taxon>
        <taxon>Agaricomycotina</taxon>
        <taxon>Agaricomycetes</taxon>
        <taxon>Agaricomycetidae</taxon>
        <taxon>Agaricales</taxon>
        <taxon>Agaricineae</taxon>
        <taxon>Strophariaceae</taxon>
        <taxon>Agrocybe</taxon>
    </lineage>
</organism>
<dbReference type="Proteomes" id="UP001148786">
    <property type="component" value="Unassembled WGS sequence"/>
</dbReference>
<keyword evidence="8 9" id="KW-0539">Nucleus</keyword>
<dbReference type="InterPro" id="IPR015418">
    <property type="entry name" value="Eaf6"/>
</dbReference>
<dbReference type="EMBL" id="JANKHO010000521">
    <property type="protein sequence ID" value="KAJ3508911.1"/>
    <property type="molecule type" value="Genomic_DNA"/>
</dbReference>
<dbReference type="PANTHER" id="PTHR13476">
    <property type="entry name" value="CHROMATIN MODIFICATION-RELATED PROTEIN MEAF6"/>
    <property type="match status" value="1"/>
</dbReference>
<keyword evidence="5 9" id="KW-0805">Transcription regulation</keyword>
<evidence type="ECO:0000256" key="10">
    <source>
        <dbReference type="SAM" id="MobiDB-lite"/>
    </source>
</evidence>
<proteinExistence type="inferred from homology"/>
<gene>
    <name evidence="11" type="ORF">NLJ89_g5503</name>
</gene>
<evidence type="ECO:0000256" key="1">
    <source>
        <dbReference type="ARBA" id="ARBA00004123"/>
    </source>
</evidence>
<dbReference type="Pfam" id="PF09340">
    <property type="entry name" value="NuA4"/>
    <property type="match status" value="1"/>
</dbReference>
<evidence type="ECO:0000256" key="7">
    <source>
        <dbReference type="ARBA" id="ARBA00023163"/>
    </source>
</evidence>
<dbReference type="GO" id="GO:0005634">
    <property type="term" value="C:nucleus"/>
    <property type="evidence" value="ECO:0007669"/>
    <property type="project" value="UniProtKB-SubCell"/>
</dbReference>
<evidence type="ECO:0000256" key="8">
    <source>
        <dbReference type="ARBA" id="ARBA00023242"/>
    </source>
</evidence>
<evidence type="ECO:0000256" key="9">
    <source>
        <dbReference type="RuleBase" id="RU368022"/>
    </source>
</evidence>
<keyword evidence="6" id="KW-0175">Coiled coil</keyword>
<dbReference type="OrthoDB" id="440324at2759"/>
<keyword evidence="7 9" id="KW-0804">Transcription</keyword>
<comment type="function">
    <text evidence="9">Component of the NuA4 histone acetyltransferase complex which is involved in transcriptional activation of selected genes principally by acetylation of nucleosomal histone H4 and H2A. The NuA4 complex is also involved in DNA repair.</text>
</comment>
<evidence type="ECO:0000256" key="5">
    <source>
        <dbReference type="ARBA" id="ARBA00023015"/>
    </source>
</evidence>
<keyword evidence="9" id="KW-0227">DNA damage</keyword>
<comment type="similarity">
    <text evidence="2 9">Belongs to the EAF6 family.</text>
</comment>
<evidence type="ECO:0000256" key="4">
    <source>
        <dbReference type="ARBA" id="ARBA00022853"/>
    </source>
</evidence>
<comment type="subcellular location">
    <subcellularLocation>
        <location evidence="1 9">Nucleus</location>
    </subcellularLocation>
</comment>
<keyword evidence="9" id="KW-0234">DNA repair</keyword>
<comment type="caution">
    <text evidence="11">The sequence shown here is derived from an EMBL/GenBank/DDBJ whole genome shotgun (WGS) entry which is preliminary data.</text>
</comment>
<name>A0A9W8K873_9AGAR</name>
<reference evidence="11" key="1">
    <citation type="submission" date="2022-07" db="EMBL/GenBank/DDBJ databases">
        <title>Genome Sequence of Agrocybe chaxingu.</title>
        <authorList>
            <person name="Buettner E."/>
        </authorList>
    </citation>
    <scope>NUCLEOTIDE SEQUENCE</scope>
    <source>
        <strain evidence="11">MP-N11</strain>
    </source>
</reference>